<evidence type="ECO:0000256" key="7">
    <source>
        <dbReference type="ARBA" id="ARBA00022741"/>
    </source>
</evidence>
<dbReference type="PROSITE" id="PS00107">
    <property type="entry name" value="PROTEIN_KINASE_ATP"/>
    <property type="match status" value="1"/>
</dbReference>
<feature type="domain" description="LysM" evidence="17">
    <location>
        <begin position="154"/>
        <end position="198"/>
    </location>
</feature>
<dbReference type="SUPFAM" id="SSF54106">
    <property type="entry name" value="LysM domain"/>
    <property type="match status" value="1"/>
</dbReference>
<dbReference type="SMART" id="SM00257">
    <property type="entry name" value="LysM"/>
    <property type="match status" value="1"/>
</dbReference>
<evidence type="ECO:0008006" key="20">
    <source>
        <dbReference type="Google" id="ProtNLM"/>
    </source>
</evidence>
<dbReference type="InterPro" id="IPR044812">
    <property type="entry name" value="CERK1/LYK3-like"/>
</dbReference>
<dbReference type="InterPro" id="IPR017441">
    <property type="entry name" value="Protein_kinase_ATP_BS"/>
</dbReference>
<evidence type="ECO:0000256" key="4">
    <source>
        <dbReference type="ARBA" id="ARBA00022679"/>
    </source>
</evidence>
<dbReference type="PROSITE" id="PS00108">
    <property type="entry name" value="PROTEIN_KINASE_ST"/>
    <property type="match status" value="1"/>
</dbReference>
<dbReference type="EMBL" id="JAINDJ010000004">
    <property type="protein sequence ID" value="KAG9449089.1"/>
    <property type="molecule type" value="Genomic_DNA"/>
</dbReference>
<keyword evidence="12" id="KW-1015">Disulfide bond</keyword>
<keyword evidence="11 14" id="KW-0472">Membrane</keyword>
<evidence type="ECO:0000256" key="11">
    <source>
        <dbReference type="ARBA" id="ARBA00023136"/>
    </source>
</evidence>
<dbReference type="Proteomes" id="UP000825729">
    <property type="component" value="Unassembled WGS sequence"/>
</dbReference>
<dbReference type="AlphaFoldDB" id="A0AAV7EKE0"/>
<feature type="transmembrane region" description="Helical" evidence="14">
    <location>
        <begin position="241"/>
        <end position="265"/>
    </location>
</feature>
<comment type="caution">
    <text evidence="18">The sequence shown here is derived from an EMBL/GenBank/DDBJ whole genome shotgun (WGS) entry which is preliminary data.</text>
</comment>
<evidence type="ECO:0000256" key="9">
    <source>
        <dbReference type="ARBA" id="ARBA00022840"/>
    </source>
</evidence>
<evidence type="ECO:0000256" key="12">
    <source>
        <dbReference type="ARBA" id="ARBA00023157"/>
    </source>
</evidence>
<feature type="signal peptide" evidence="15">
    <location>
        <begin position="1"/>
        <end position="29"/>
    </location>
</feature>
<dbReference type="GO" id="GO:0005886">
    <property type="term" value="C:plasma membrane"/>
    <property type="evidence" value="ECO:0007669"/>
    <property type="project" value="UniProtKB-SubCell"/>
</dbReference>
<dbReference type="GO" id="GO:0004674">
    <property type="term" value="F:protein serine/threonine kinase activity"/>
    <property type="evidence" value="ECO:0007669"/>
    <property type="project" value="UniProtKB-KW"/>
</dbReference>
<dbReference type="Pfam" id="PF01476">
    <property type="entry name" value="LysM"/>
    <property type="match status" value="1"/>
</dbReference>
<dbReference type="InterPro" id="IPR001245">
    <property type="entry name" value="Ser-Thr/Tyr_kinase_cat_dom"/>
</dbReference>
<dbReference type="GO" id="GO:0005524">
    <property type="term" value="F:ATP binding"/>
    <property type="evidence" value="ECO:0007669"/>
    <property type="project" value="UniProtKB-UniRule"/>
</dbReference>
<evidence type="ECO:0000256" key="1">
    <source>
        <dbReference type="ARBA" id="ARBA00004162"/>
    </source>
</evidence>
<keyword evidence="7 13" id="KW-0547">Nucleotide-binding</keyword>
<dbReference type="PROSITE" id="PS50011">
    <property type="entry name" value="PROTEIN_KINASE_DOM"/>
    <property type="match status" value="1"/>
</dbReference>
<evidence type="ECO:0000256" key="13">
    <source>
        <dbReference type="PROSITE-ProRule" id="PRU10141"/>
    </source>
</evidence>
<dbReference type="Gene3D" id="3.30.200.20">
    <property type="entry name" value="Phosphorylase Kinase, domain 1"/>
    <property type="match status" value="1"/>
</dbReference>
<organism evidence="18 19">
    <name type="scientific">Aristolochia fimbriata</name>
    <name type="common">White veined hardy Dutchman's pipe vine</name>
    <dbReference type="NCBI Taxonomy" id="158543"/>
    <lineage>
        <taxon>Eukaryota</taxon>
        <taxon>Viridiplantae</taxon>
        <taxon>Streptophyta</taxon>
        <taxon>Embryophyta</taxon>
        <taxon>Tracheophyta</taxon>
        <taxon>Spermatophyta</taxon>
        <taxon>Magnoliopsida</taxon>
        <taxon>Magnoliidae</taxon>
        <taxon>Piperales</taxon>
        <taxon>Aristolochiaceae</taxon>
        <taxon>Aristolochia</taxon>
    </lineage>
</organism>
<dbReference type="Gene3D" id="1.10.510.10">
    <property type="entry name" value="Transferase(Phosphotransferase) domain 1"/>
    <property type="match status" value="1"/>
</dbReference>
<dbReference type="InterPro" id="IPR018392">
    <property type="entry name" value="LysM"/>
</dbReference>
<dbReference type="PANTHER" id="PTHR46204">
    <property type="entry name" value="CHITIN ELICITOR RECEPTOR KINASE 1-RELATED"/>
    <property type="match status" value="1"/>
</dbReference>
<dbReference type="Gene3D" id="3.10.350.10">
    <property type="entry name" value="LysM domain"/>
    <property type="match status" value="1"/>
</dbReference>
<feature type="domain" description="Protein kinase" evidence="16">
    <location>
        <begin position="358"/>
        <end position="645"/>
    </location>
</feature>
<evidence type="ECO:0000256" key="5">
    <source>
        <dbReference type="ARBA" id="ARBA00022692"/>
    </source>
</evidence>
<keyword evidence="5 14" id="KW-0812">Transmembrane</keyword>
<dbReference type="PANTHER" id="PTHR46204:SF10">
    <property type="entry name" value="LYSM DOMAIN RECEPTOR-LIKE KINASE 3"/>
    <property type="match status" value="1"/>
</dbReference>
<keyword evidence="10 14" id="KW-1133">Transmembrane helix</keyword>
<sequence length="668" mass="73752">MAIWYTNMKFLRPAVLVLLLNLCPAMALSAPMPLNCSDADRLCSSFIAFKPTHHQTFAEIQSMFDVLPDDISIEGNGYDYYFIKKNCSCFSGKRYFTNTTFTVKKDEGSVYPMIIGEYGGLAFLPNTTRKARAGAVVSLRLLCGCSSRLWNYLVSYVMQEGDTIASLASRFGVSMDSIEMVNGIADPSNVTVGSLYYIPLNSVPGEPYKEVSPSPAPVLPPVSADINFPDPEGHHSSHFPYGWILGSMGVALVLVLGVVIICVSFKSRICCSRIPRSHGKDPDRRISHKFQILQRPSFCYGSGRYLCCTSGKWDRTNGDAVHHQMDVHVPKAIVTDVLDVEKPIVFSYEDISSSTDGFSDANLLGHGTYGSVYYAVLHDQEVAIKRMTAMKTKEFLAEMKVLCKVHHMNLVELIGYAATDDELFLIYEYAQKGSLRSHLHDPQNKGHTPLSWITRVQIALDAARGLEYIHEHTKAHYVHRDVKTSNILLDSALRAKISDFGLAKLVGKTGDGEASVTRVVGTFGYLAPEYLTDGLATTKSDVYAFGVVLFEIVSGKEAITRTEGRALSNSERRSLASIMLAALKNCQSSVSTENLKEYIDPSLADLYPYDCAYKVAMLAKQCVDEDPILRPDMKEVVISLSQILLSSIEWEATLAGNSQIFSGLVQGR</sequence>
<reference evidence="18 19" key="1">
    <citation type="submission" date="2021-07" db="EMBL/GenBank/DDBJ databases">
        <title>The Aristolochia fimbriata genome: insights into angiosperm evolution, floral development and chemical biosynthesis.</title>
        <authorList>
            <person name="Jiao Y."/>
        </authorList>
    </citation>
    <scope>NUCLEOTIDE SEQUENCE [LARGE SCALE GENOMIC DNA]</scope>
    <source>
        <strain evidence="18">IBCAS-2021</strain>
        <tissue evidence="18">Leaf</tissue>
    </source>
</reference>
<dbReference type="GO" id="GO:0019199">
    <property type="term" value="F:transmembrane receptor protein kinase activity"/>
    <property type="evidence" value="ECO:0007669"/>
    <property type="project" value="InterPro"/>
</dbReference>
<keyword evidence="4" id="KW-0808">Transferase</keyword>
<protein>
    <recommendedName>
        <fullName evidence="20">LysM domain receptor-like kinase 3</fullName>
    </recommendedName>
</protein>
<keyword evidence="9 13" id="KW-0067">ATP-binding</keyword>
<evidence type="ECO:0000259" key="17">
    <source>
        <dbReference type="PROSITE" id="PS51782"/>
    </source>
</evidence>
<evidence type="ECO:0000313" key="19">
    <source>
        <dbReference type="Proteomes" id="UP000825729"/>
    </source>
</evidence>
<dbReference type="FunFam" id="1.10.510.10:FF:000468">
    <property type="entry name" value="PTI1-like tyrosine-protein kinase 3"/>
    <property type="match status" value="1"/>
</dbReference>
<dbReference type="FunFam" id="3.30.200.20:FF:000526">
    <property type="entry name" value="Kinase family protein"/>
    <property type="match status" value="1"/>
</dbReference>
<gene>
    <name evidence="18" type="ORF">H6P81_009054</name>
</gene>
<dbReference type="SMART" id="SM00220">
    <property type="entry name" value="S_TKc"/>
    <property type="match status" value="1"/>
</dbReference>
<evidence type="ECO:0000256" key="6">
    <source>
        <dbReference type="ARBA" id="ARBA00022729"/>
    </source>
</evidence>
<comment type="subcellular location">
    <subcellularLocation>
        <location evidence="1">Cell membrane</location>
        <topology evidence="1">Single-pass membrane protein</topology>
    </subcellularLocation>
</comment>
<dbReference type="Pfam" id="PF07714">
    <property type="entry name" value="PK_Tyr_Ser-Thr"/>
    <property type="match status" value="1"/>
</dbReference>
<evidence type="ECO:0000256" key="2">
    <source>
        <dbReference type="ARBA" id="ARBA00022475"/>
    </source>
</evidence>
<keyword evidence="3" id="KW-0723">Serine/threonine-protein kinase</keyword>
<dbReference type="InterPro" id="IPR008271">
    <property type="entry name" value="Ser/Thr_kinase_AS"/>
</dbReference>
<evidence type="ECO:0000256" key="14">
    <source>
        <dbReference type="SAM" id="Phobius"/>
    </source>
</evidence>
<feature type="binding site" evidence="13">
    <location>
        <position position="391"/>
    </location>
    <ligand>
        <name>ATP</name>
        <dbReference type="ChEBI" id="CHEBI:30616"/>
    </ligand>
</feature>
<evidence type="ECO:0000256" key="15">
    <source>
        <dbReference type="SAM" id="SignalP"/>
    </source>
</evidence>
<evidence type="ECO:0000256" key="8">
    <source>
        <dbReference type="ARBA" id="ARBA00022777"/>
    </source>
</evidence>
<evidence type="ECO:0000259" key="16">
    <source>
        <dbReference type="PROSITE" id="PS50011"/>
    </source>
</evidence>
<keyword evidence="19" id="KW-1185">Reference proteome</keyword>
<dbReference type="CDD" id="cd14066">
    <property type="entry name" value="STKc_IRAK"/>
    <property type="match status" value="1"/>
</dbReference>
<dbReference type="InterPro" id="IPR036779">
    <property type="entry name" value="LysM_dom_sf"/>
</dbReference>
<evidence type="ECO:0000256" key="3">
    <source>
        <dbReference type="ARBA" id="ARBA00022527"/>
    </source>
</evidence>
<name>A0AAV7EKE0_ARIFI</name>
<evidence type="ECO:0000313" key="18">
    <source>
        <dbReference type="EMBL" id="KAG9449089.1"/>
    </source>
</evidence>
<accession>A0AAV7EKE0</accession>
<evidence type="ECO:0000256" key="10">
    <source>
        <dbReference type="ARBA" id="ARBA00022989"/>
    </source>
</evidence>
<keyword evidence="8" id="KW-0418">Kinase</keyword>
<feature type="chain" id="PRO_5043596928" description="LysM domain receptor-like kinase 3" evidence="15">
    <location>
        <begin position="30"/>
        <end position="668"/>
    </location>
</feature>
<dbReference type="InterPro" id="IPR000719">
    <property type="entry name" value="Prot_kinase_dom"/>
</dbReference>
<dbReference type="PROSITE" id="PS51782">
    <property type="entry name" value="LYSM"/>
    <property type="match status" value="1"/>
</dbReference>
<keyword evidence="6 15" id="KW-0732">Signal</keyword>
<proteinExistence type="predicted"/>
<dbReference type="InterPro" id="IPR011009">
    <property type="entry name" value="Kinase-like_dom_sf"/>
</dbReference>
<dbReference type="GO" id="GO:0045087">
    <property type="term" value="P:innate immune response"/>
    <property type="evidence" value="ECO:0007669"/>
    <property type="project" value="InterPro"/>
</dbReference>
<dbReference type="SUPFAM" id="SSF56112">
    <property type="entry name" value="Protein kinase-like (PK-like)"/>
    <property type="match status" value="1"/>
</dbReference>
<keyword evidence="2" id="KW-1003">Cell membrane</keyword>